<dbReference type="EMBL" id="QGTJ01000013">
    <property type="protein sequence ID" value="PWV58888.1"/>
    <property type="molecule type" value="Genomic_DNA"/>
</dbReference>
<dbReference type="Gene3D" id="3.30.450.20">
    <property type="entry name" value="PAS domain"/>
    <property type="match status" value="1"/>
</dbReference>
<gene>
    <name evidence="12" type="ORF">C7443_11369</name>
</gene>
<evidence type="ECO:0000259" key="11">
    <source>
        <dbReference type="SMART" id="SM01049"/>
    </source>
</evidence>
<dbReference type="CDD" id="cd16917">
    <property type="entry name" value="HATPase_UhpB-NarQ-NarX-like"/>
    <property type="match status" value="1"/>
</dbReference>
<dbReference type="GO" id="GO:0005886">
    <property type="term" value="C:plasma membrane"/>
    <property type="evidence" value="ECO:0007669"/>
    <property type="project" value="UniProtKB-SubCell"/>
</dbReference>
<keyword evidence="5 12" id="KW-0418">Kinase</keyword>
<dbReference type="Pfam" id="PF07730">
    <property type="entry name" value="HisKA_3"/>
    <property type="match status" value="1"/>
</dbReference>
<sequence>MELRHKILLLSLLPLVLVVLAVGWAVQRQSQQLVQEASAALRPALMASKETELRHYVGLARSALGHLYDSGRDDPAAKAEARELLAALDYGVDGYFFLYDFAGNVLMHPRQPELVGRNLWALRDAQGRPTIQQLIERARAGGGTIEYPWPKPSTHASEAPKLGYVIALERWGWMLGTGIYLDDVQAALDQVQREVAGNAAATQAAIAAIALCGVLLVAVFGLALNLSQRRFADARLRRLAERVVHSQEDERARVARELHDGLSQQLVAVKFVLESAAARLADPAQPRTAAAAPLGSALGGLQQALGELRGIAQALRPRLLDDLGLDAALERLGRDTAASSGLQVSVRADSGGAVPDVVATALFRIAQEACANTVRHAAARTLLLALNRHRDGLLLHIEDDGHGFDAGRLLADGVRDDAGGFGLRNMHERLEALGGRFELHTAPGQGCRLDAHIPRRALRLSGGP</sequence>
<dbReference type="AlphaFoldDB" id="A0A317MRH4"/>
<feature type="transmembrane region" description="Helical" evidence="9">
    <location>
        <begin position="204"/>
        <end position="227"/>
    </location>
</feature>
<dbReference type="Pfam" id="PF02518">
    <property type="entry name" value="HATPase_c"/>
    <property type="match status" value="1"/>
</dbReference>
<keyword evidence="4 9" id="KW-0812">Transmembrane</keyword>
<keyword evidence="6 9" id="KW-1133">Transmembrane helix</keyword>
<evidence type="ECO:0000256" key="2">
    <source>
        <dbReference type="ARBA" id="ARBA00022475"/>
    </source>
</evidence>
<dbReference type="Gene3D" id="1.20.5.1930">
    <property type="match status" value="1"/>
</dbReference>
<evidence type="ECO:0000256" key="9">
    <source>
        <dbReference type="SAM" id="Phobius"/>
    </source>
</evidence>
<dbReference type="Proteomes" id="UP000246569">
    <property type="component" value="Unassembled WGS sequence"/>
</dbReference>
<evidence type="ECO:0000313" key="12">
    <source>
        <dbReference type="EMBL" id="PWV58888.1"/>
    </source>
</evidence>
<dbReference type="SMART" id="SM00387">
    <property type="entry name" value="HATPase_c"/>
    <property type="match status" value="1"/>
</dbReference>
<dbReference type="SUPFAM" id="SSF55874">
    <property type="entry name" value="ATPase domain of HSP90 chaperone/DNA topoisomerase II/histidine kinase"/>
    <property type="match status" value="1"/>
</dbReference>
<evidence type="ECO:0000313" key="13">
    <source>
        <dbReference type="Proteomes" id="UP000246569"/>
    </source>
</evidence>
<evidence type="ECO:0000256" key="4">
    <source>
        <dbReference type="ARBA" id="ARBA00022692"/>
    </source>
</evidence>
<evidence type="ECO:0000259" key="10">
    <source>
        <dbReference type="SMART" id="SM00387"/>
    </source>
</evidence>
<feature type="domain" description="Histidine kinase/HSP90-like ATPase" evidence="10">
    <location>
        <begin position="357"/>
        <end position="457"/>
    </location>
</feature>
<comment type="caution">
    <text evidence="12">The sequence shown here is derived from an EMBL/GenBank/DDBJ whole genome shotgun (WGS) entry which is preliminary data.</text>
</comment>
<dbReference type="InterPro" id="IPR050482">
    <property type="entry name" value="Sensor_HK_TwoCompSys"/>
</dbReference>
<dbReference type="InterPro" id="IPR003594">
    <property type="entry name" value="HATPase_dom"/>
</dbReference>
<keyword evidence="13" id="KW-1185">Reference proteome</keyword>
<dbReference type="InterPro" id="IPR011712">
    <property type="entry name" value="Sig_transdc_His_kin_sub3_dim/P"/>
</dbReference>
<dbReference type="GO" id="GO:0000155">
    <property type="term" value="F:phosphorelay sensor kinase activity"/>
    <property type="evidence" value="ECO:0007669"/>
    <property type="project" value="InterPro"/>
</dbReference>
<dbReference type="RefSeq" id="WP_110020124.1">
    <property type="nucleotide sequence ID" value="NZ_QGTJ01000013.1"/>
</dbReference>
<keyword evidence="2" id="KW-1003">Cell membrane</keyword>
<keyword evidence="7" id="KW-0902">Two-component regulatory system</keyword>
<proteinExistence type="predicted"/>
<dbReference type="PIRSF" id="PIRSF037314">
    <property type="entry name" value="STHK_MctS"/>
    <property type="match status" value="1"/>
</dbReference>
<evidence type="ECO:0000256" key="3">
    <source>
        <dbReference type="ARBA" id="ARBA00022679"/>
    </source>
</evidence>
<reference evidence="12 13" key="1">
    <citation type="submission" date="2018-05" db="EMBL/GenBank/DDBJ databases">
        <title>Genomic Encyclopedia of Type Strains, Phase IV (KMG-IV): sequencing the most valuable type-strain genomes for metagenomic binning, comparative biology and taxonomic classification.</title>
        <authorList>
            <person name="Goeker M."/>
        </authorList>
    </citation>
    <scope>NUCLEOTIDE SEQUENCE [LARGE SCALE GENOMIC DNA]</scope>
    <source>
        <strain evidence="12 13">DSM 23606</strain>
    </source>
</reference>
<dbReference type="SMART" id="SM01049">
    <property type="entry name" value="Cache_2"/>
    <property type="match status" value="1"/>
</dbReference>
<dbReference type="OrthoDB" id="9781845at2"/>
<evidence type="ECO:0000256" key="8">
    <source>
        <dbReference type="ARBA" id="ARBA00023136"/>
    </source>
</evidence>
<dbReference type="InterPro" id="IPR036890">
    <property type="entry name" value="HATPase_C_sf"/>
</dbReference>
<protein>
    <submittedName>
        <fullName evidence="12">Signal transduction histidine kinase</fullName>
    </submittedName>
</protein>
<organism evidence="12 13">
    <name type="scientific">Plasticicumulans acidivorans</name>
    <dbReference type="NCBI Taxonomy" id="886464"/>
    <lineage>
        <taxon>Bacteria</taxon>
        <taxon>Pseudomonadati</taxon>
        <taxon>Pseudomonadota</taxon>
        <taxon>Gammaproteobacteria</taxon>
        <taxon>Candidatus Competibacteraceae</taxon>
        <taxon>Plasticicumulans</taxon>
    </lineage>
</organism>
<evidence type="ECO:0000256" key="7">
    <source>
        <dbReference type="ARBA" id="ARBA00023012"/>
    </source>
</evidence>
<name>A0A317MRH4_9GAMM</name>
<dbReference type="CDD" id="cd18774">
    <property type="entry name" value="PDC2_HK_sensor"/>
    <property type="match status" value="1"/>
</dbReference>
<feature type="domain" description="Single Cache" evidence="11">
    <location>
        <begin position="42"/>
        <end position="132"/>
    </location>
</feature>
<accession>A0A317MRH4</accession>
<dbReference type="PANTHER" id="PTHR24421">
    <property type="entry name" value="NITRATE/NITRITE SENSOR PROTEIN NARX-RELATED"/>
    <property type="match status" value="1"/>
</dbReference>
<dbReference type="GO" id="GO:0046983">
    <property type="term" value="F:protein dimerization activity"/>
    <property type="evidence" value="ECO:0007669"/>
    <property type="project" value="InterPro"/>
</dbReference>
<dbReference type="InterPro" id="IPR033480">
    <property type="entry name" value="sCache_2"/>
</dbReference>
<dbReference type="InterPro" id="IPR017171">
    <property type="entry name" value="Sig_transdc_His_kinase_MctS"/>
</dbReference>
<comment type="subcellular location">
    <subcellularLocation>
        <location evidence="1">Cell membrane</location>
        <topology evidence="1">Multi-pass membrane protein</topology>
    </subcellularLocation>
</comment>
<dbReference type="Gene3D" id="3.30.565.10">
    <property type="entry name" value="Histidine kinase-like ATPase, C-terminal domain"/>
    <property type="match status" value="1"/>
</dbReference>
<evidence type="ECO:0000256" key="5">
    <source>
        <dbReference type="ARBA" id="ARBA00022777"/>
    </source>
</evidence>
<keyword evidence="3" id="KW-0808">Transferase</keyword>
<dbReference type="Pfam" id="PF17200">
    <property type="entry name" value="sCache_2"/>
    <property type="match status" value="1"/>
</dbReference>
<evidence type="ECO:0000256" key="1">
    <source>
        <dbReference type="ARBA" id="ARBA00004651"/>
    </source>
</evidence>
<evidence type="ECO:0000256" key="6">
    <source>
        <dbReference type="ARBA" id="ARBA00022989"/>
    </source>
</evidence>
<keyword evidence="8 9" id="KW-0472">Membrane</keyword>